<comment type="caution">
    <text evidence="1">The sequence shown here is derived from an EMBL/GenBank/DDBJ whole genome shotgun (WGS) entry which is preliminary data.</text>
</comment>
<dbReference type="AlphaFoldDB" id="A0A1B5KW17"/>
<organism evidence="1 2">
    <name type="scientific">Ustilaginoidea virens</name>
    <name type="common">Rice false smut fungus</name>
    <name type="synonym">Villosiclava virens</name>
    <dbReference type="NCBI Taxonomy" id="1159556"/>
    <lineage>
        <taxon>Eukaryota</taxon>
        <taxon>Fungi</taxon>
        <taxon>Dikarya</taxon>
        <taxon>Ascomycota</taxon>
        <taxon>Pezizomycotina</taxon>
        <taxon>Sordariomycetes</taxon>
        <taxon>Hypocreomycetidae</taxon>
        <taxon>Hypocreales</taxon>
        <taxon>Clavicipitaceae</taxon>
        <taxon>Ustilaginoidea</taxon>
    </lineage>
</organism>
<sequence length="144" mass="16016">MELSGLSEPRMIGSSSRTIFSFAEAYGRIAQEQHGSHPIPERLPTEREVTDVLANVELIKRCLEQVKDAVQASIQSERAREGAKAKGGFEDEHHDVTMYDGMKPQYTMTEVKKRRGVSWIACGIVRVGKLTCFVEACCAARSMP</sequence>
<dbReference type="Proteomes" id="UP000054053">
    <property type="component" value="Unassembled WGS sequence"/>
</dbReference>
<gene>
    <name evidence="1" type="ORF">UVI_02029150</name>
</gene>
<protein>
    <submittedName>
        <fullName evidence="1">Uncharacterized protein</fullName>
    </submittedName>
</protein>
<proteinExistence type="predicted"/>
<accession>A0A1B5KW17</accession>
<evidence type="ECO:0000313" key="2">
    <source>
        <dbReference type="Proteomes" id="UP000054053"/>
    </source>
</evidence>
<reference evidence="2" key="1">
    <citation type="journal article" date="2016" name="Genome Announc.">
        <title>Genome sequence of Ustilaginoidea virens IPU010, a rice pathogenic fungus causing false smut.</title>
        <authorList>
            <person name="Kumagai T."/>
            <person name="Ishii T."/>
            <person name="Terai G."/>
            <person name="Umemura M."/>
            <person name="Machida M."/>
            <person name="Asai K."/>
        </authorList>
    </citation>
    <scope>NUCLEOTIDE SEQUENCE [LARGE SCALE GENOMIC DNA]</scope>
    <source>
        <strain evidence="2">IPU010</strain>
    </source>
</reference>
<name>A0A1B5KW17_USTVR</name>
<dbReference type="EMBL" id="BBTG02000012">
    <property type="protein sequence ID" value="GAO15192.1"/>
    <property type="molecule type" value="Genomic_DNA"/>
</dbReference>
<evidence type="ECO:0000313" key="1">
    <source>
        <dbReference type="EMBL" id="GAO15192.1"/>
    </source>
</evidence>